<dbReference type="Proteomes" id="UP000403266">
    <property type="component" value="Unassembled WGS sequence"/>
</dbReference>
<feature type="compositionally biased region" description="Basic and acidic residues" evidence="1">
    <location>
        <begin position="183"/>
        <end position="192"/>
    </location>
</feature>
<dbReference type="Gene3D" id="1.25.10.10">
    <property type="entry name" value="Leucine-rich Repeat Variant"/>
    <property type="match status" value="1"/>
</dbReference>
<accession>A0A5N7MW98</accession>
<dbReference type="AlphaFoldDB" id="A0A5N7MW98"/>
<evidence type="ECO:0000256" key="1">
    <source>
        <dbReference type="SAM" id="MobiDB-lite"/>
    </source>
</evidence>
<comment type="caution">
    <text evidence="2">The sequence shown here is derived from an EMBL/GenBank/DDBJ whole genome shotgun (WGS) entry which is preliminary data.</text>
</comment>
<evidence type="ECO:0000313" key="3">
    <source>
        <dbReference type="Proteomes" id="UP000403266"/>
    </source>
</evidence>
<keyword evidence="3" id="KW-1185">Reference proteome</keyword>
<dbReference type="InterPro" id="IPR011989">
    <property type="entry name" value="ARM-like"/>
</dbReference>
<name>A0A5N7MW98_9HYPH</name>
<organism evidence="2 3">
    <name type="scientific">Microvirga tunisiensis</name>
    <dbReference type="NCBI Taxonomy" id="2108360"/>
    <lineage>
        <taxon>Bacteria</taxon>
        <taxon>Pseudomonadati</taxon>
        <taxon>Pseudomonadota</taxon>
        <taxon>Alphaproteobacteria</taxon>
        <taxon>Hyphomicrobiales</taxon>
        <taxon>Methylobacteriaceae</taxon>
        <taxon>Microvirga</taxon>
    </lineage>
</organism>
<dbReference type="OrthoDB" id="9784936at2"/>
<dbReference type="SUPFAM" id="SSF48371">
    <property type="entry name" value="ARM repeat"/>
    <property type="match status" value="1"/>
</dbReference>
<sequence length="521" mass="58562">MTSSRKIVRAFLASPGDLVQERKIAKRVVDEFNNSWADQLGCQVELVGWERTVTSFGRPQELINRDLAGCELFIGMMWKRWGTPPDTTGMFTSGFEEEFKTSVERRKRGENKPEINLFFKDVDPELVRDPGPELRKVLDFKAQLIDEKIVLFETFGSEEEFREKVQRCITHYVQSVINADNAVEREREEPRSSEVSGSRPVETISSTGTLSGEAAKFLLEIAPRVERREGAPALGSVEVARLRLIGAMEQVHGNDEHYLGVHDINILFANRNVLKLEDREYFALVGSGLEYFSSENAPLWFWIATLGAKAGNLLVLYSRHGSASHRAAAISAMRTTAEPITLEAHTREQLLGSWLGPDIDDIVKASALSYLADFGNPSDLPAIRAEFDRDNRHTRTEAVEALLRINMRESRVRAVKALIELQPLSVDVKLLDELFGNEGSLSTPLLLDVIKHRNPKIREIAAGILRQRNALSVAVAEELLSDEDASVRYEALRVLHESGKRYSDEEASRSYSPEFVSGPIW</sequence>
<protein>
    <submittedName>
        <fullName evidence="2">DUF4062 domain-containing protein</fullName>
    </submittedName>
</protein>
<dbReference type="InterPro" id="IPR016024">
    <property type="entry name" value="ARM-type_fold"/>
</dbReference>
<evidence type="ECO:0000313" key="2">
    <source>
        <dbReference type="EMBL" id="MPR31255.1"/>
    </source>
</evidence>
<dbReference type="EMBL" id="VOSK01000602">
    <property type="protein sequence ID" value="MPR31255.1"/>
    <property type="molecule type" value="Genomic_DNA"/>
</dbReference>
<gene>
    <name evidence="2" type="ORF">FS320_41845</name>
</gene>
<proteinExistence type="predicted"/>
<reference evidence="2 3" key="1">
    <citation type="journal article" date="2019" name="Syst. Appl. Microbiol.">
        <title>Microvirga tunisiensis sp. nov., a root nodule symbiotic bacterium isolated from Lupinus micranthus and L. luteus grown in Northern Tunisia.</title>
        <authorList>
            <person name="Msaddak A."/>
            <person name="Rejili M."/>
            <person name="Duran D."/>
            <person name="Mars M."/>
            <person name="Palacios J.M."/>
            <person name="Ruiz-Argueso T."/>
            <person name="Rey L."/>
            <person name="Imperial J."/>
        </authorList>
    </citation>
    <scope>NUCLEOTIDE SEQUENCE [LARGE SCALE GENOMIC DNA]</scope>
    <source>
        <strain evidence="2 3">Lmie10</strain>
    </source>
</reference>
<dbReference type="RefSeq" id="WP_152718450.1">
    <property type="nucleotide sequence ID" value="NZ_VOSJ01000642.1"/>
</dbReference>
<feature type="compositionally biased region" description="Low complexity" evidence="1">
    <location>
        <begin position="193"/>
        <end position="202"/>
    </location>
</feature>
<feature type="region of interest" description="Disordered" evidence="1">
    <location>
        <begin position="183"/>
        <end position="206"/>
    </location>
</feature>